<dbReference type="Gene3D" id="3.40.50.300">
    <property type="entry name" value="P-loop containing nucleotide triphosphate hydrolases"/>
    <property type="match status" value="1"/>
</dbReference>
<organism evidence="4 5">
    <name type="scientific">Phytophthora palmivora</name>
    <dbReference type="NCBI Taxonomy" id="4796"/>
    <lineage>
        <taxon>Eukaryota</taxon>
        <taxon>Sar</taxon>
        <taxon>Stramenopiles</taxon>
        <taxon>Oomycota</taxon>
        <taxon>Peronosporomycetes</taxon>
        <taxon>Peronosporales</taxon>
        <taxon>Peronosporaceae</taxon>
        <taxon>Phytophthora</taxon>
    </lineage>
</organism>
<feature type="region of interest" description="Disordered" evidence="3">
    <location>
        <begin position="1"/>
        <end position="127"/>
    </location>
</feature>
<evidence type="ECO:0000256" key="2">
    <source>
        <dbReference type="SAM" id="Coils"/>
    </source>
</evidence>
<evidence type="ECO:0000256" key="3">
    <source>
        <dbReference type="SAM" id="MobiDB-lite"/>
    </source>
</evidence>
<comment type="caution">
    <text evidence="4">The sequence shown here is derived from an EMBL/GenBank/DDBJ whole genome shotgun (WGS) entry which is preliminary data.</text>
</comment>
<dbReference type="GO" id="GO:0071013">
    <property type="term" value="C:catalytic step 2 spliceosome"/>
    <property type="evidence" value="ECO:0007669"/>
    <property type="project" value="TreeGrafter"/>
</dbReference>
<sequence>MTGGETSRRSRRSDGFSRRRRRTDSDDNTQSTSQDAGNGSDVEIIHDFRSKRELEAEQDEAKLTPEERERLRDREERDAFAERLRQRDEDRTKRKRKAEEIEDREGLTSDEIKQLAKRGTVDDGQSALSEKLRRLRELSRQEYLKKREEKELELLEFQLKDEDVLFEESKRSRKEQEQLELNKRILETAKARSKKEEVDGYQIPDSYEEVDDEGNRVRKKEDLLTDRYEEEEVFHTEQEVWEETQVKMATTKFGAKDRHKKVEEEDEFVFDDQIDFISQQMLSGHHVSDEDVKEARKKMEQAKHLSIQEGRRQLPVYPYRESLLEAIRNYPVIIIEGETGSGKTTQIPQYLHEVGYSELGIIGCTQPRRVAAMSVAARVAQEMDVKLGNEVGYSIRFEDCTSDKTVIKYMTD</sequence>
<dbReference type="GO" id="GO:0003723">
    <property type="term" value="F:RNA binding"/>
    <property type="evidence" value="ECO:0007669"/>
    <property type="project" value="TreeGrafter"/>
</dbReference>
<evidence type="ECO:0000313" key="5">
    <source>
        <dbReference type="Proteomes" id="UP000237271"/>
    </source>
</evidence>
<feature type="compositionally biased region" description="Basic and acidic residues" evidence="3">
    <location>
        <begin position="104"/>
        <end position="114"/>
    </location>
</feature>
<dbReference type="EMBL" id="NCKW01017126">
    <property type="protein sequence ID" value="POM59512.1"/>
    <property type="molecule type" value="Genomic_DNA"/>
</dbReference>
<keyword evidence="4" id="KW-0347">Helicase</keyword>
<dbReference type="GO" id="GO:0003724">
    <property type="term" value="F:RNA helicase activity"/>
    <property type="evidence" value="ECO:0007669"/>
    <property type="project" value="UniProtKB-EC"/>
</dbReference>
<reference evidence="4 5" key="1">
    <citation type="journal article" date="2017" name="Genome Biol. Evol.">
        <title>Phytophthora megakarya and P. palmivora, closely related causal agents of cacao black pod rot, underwent increases in genome sizes and gene numbers by different mechanisms.</title>
        <authorList>
            <person name="Ali S.S."/>
            <person name="Shao J."/>
            <person name="Lary D.J."/>
            <person name="Kronmiller B."/>
            <person name="Shen D."/>
            <person name="Strem M.D."/>
            <person name="Amoako-Attah I."/>
            <person name="Akrofi A.Y."/>
            <person name="Begoude B.A."/>
            <person name="Ten Hoopen G.M."/>
            <person name="Coulibaly K."/>
            <person name="Kebe B.I."/>
            <person name="Melnick R.L."/>
            <person name="Guiltinan M.J."/>
            <person name="Tyler B.M."/>
            <person name="Meinhardt L.W."/>
            <person name="Bailey B.A."/>
        </authorList>
    </citation>
    <scope>NUCLEOTIDE SEQUENCE [LARGE SCALE GENOMIC DNA]</scope>
    <source>
        <strain evidence="5">sbr112.9</strain>
    </source>
</reference>
<keyword evidence="4" id="KW-0547">Nucleotide-binding</keyword>
<protein>
    <submittedName>
        <fullName evidence="4">Pre-mRNA-splicing factor ATP-dependent RNA helicase</fullName>
    </submittedName>
</protein>
<dbReference type="PANTHER" id="PTHR18934:SF83">
    <property type="entry name" value="PRE-MRNA-SPLICING FACTOR ATP-DEPENDENT RNA HELICASE DHX16"/>
    <property type="match status" value="1"/>
</dbReference>
<dbReference type="AlphaFoldDB" id="A0A2P4X1T4"/>
<feature type="compositionally biased region" description="Basic and acidic residues" evidence="3">
    <location>
        <begin position="43"/>
        <end position="92"/>
    </location>
</feature>
<evidence type="ECO:0000256" key="1">
    <source>
        <dbReference type="ARBA" id="ARBA00047984"/>
    </source>
</evidence>
<dbReference type="InterPro" id="IPR027417">
    <property type="entry name" value="P-loop_NTPase"/>
</dbReference>
<gene>
    <name evidence="4" type="ORF">PHPALM_31746</name>
</gene>
<dbReference type="SUPFAM" id="SSF52540">
    <property type="entry name" value="P-loop containing nucleoside triphosphate hydrolases"/>
    <property type="match status" value="1"/>
</dbReference>
<keyword evidence="5" id="KW-1185">Reference proteome</keyword>
<dbReference type="Proteomes" id="UP000237271">
    <property type="component" value="Unassembled WGS sequence"/>
</dbReference>
<accession>A0A2P4X1T4</accession>
<name>A0A2P4X1T4_9STRA</name>
<comment type="catalytic activity">
    <reaction evidence="1">
        <text>ATP + H2O = ADP + phosphate + H(+)</text>
        <dbReference type="Rhea" id="RHEA:13065"/>
        <dbReference type="ChEBI" id="CHEBI:15377"/>
        <dbReference type="ChEBI" id="CHEBI:15378"/>
        <dbReference type="ChEBI" id="CHEBI:30616"/>
        <dbReference type="ChEBI" id="CHEBI:43474"/>
        <dbReference type="ChEBI" id="CHEBI:456216"/>
        <dbReference type="EC" id="3.6.4.13"/>
    </reaction>
</comment>
<feature type="non-terminal residue" evidence="4">
    <location>
        <position position="412"/>
    </location>
</feature>
<feature type="coiled-coil region" evidence="2">
    <location>
        <begin position="140"/>
        <end position="196"/>
    </location>
</feature>
<dbReference type="OrthoDB" id="10253254at2759"/>
<keyword evidence="2" id="KW-0175">Coiled coil</keyword>
<proteinExistence type="predicted"/>
<evidence type="ECO:0000313" key="4">
    <source>
        <dbReference type="EMBL" id="POM59512.1"/>
    </source>
</evidence>
<keyword evidence="4" id="KW-0067">ATP-binding</keyword>
<keyword evidence="4" id="KW-0378">Hydrolase</keyword>
<feature type="compositionally biased region" description="Basic and acidic residues" evidence="3">
    <location>
        <begin position="1"/>
        <end position="17"/>
    </location>
</feature>
<dbReference type="PANTHER" id="PTHR18934">
    <property type="entry name" value="ATP-DEPENDENT RNA HELICASE"/>
    <property type="match status" value="1"/>
</dbReference>